<keyword evidence="3" id="KW-1185">Reference proteome</keyword>
<sequence>MPTPHPITLRMAEEWPDAPPVPTDGADHNTKPYPLNSTGHFFTDRVTAEPTELAISLDTFRQLFLNDESGFGLRAHKFIHTNDMFTEPAWTPCGPSGRVLCKTIDYSVNIPKTPMIPDVLHITQHTVLYDLGPQEGFRLWIKNKPQNGPCHADYEANILVTIKPIFDESATVVDSMSEQDLQLADAATANADADADAESDSDDGGVPSPSPSGTSTPRHAPLARGGPLASTIDDYPLQADSPVDHLFRHAAGPRLLGADHHHSSESDGLSEPESPTGLATPTASAGSLALAPAPALDSAAPTSLLQLSFRKHPGRDHAEGLSEVPRPVFPGLFHLAASPARTGTHTPARVAPPAKKPAPVAVPRAGRVSVSVRAQVDNYHSFFLWSTIRPHAISAYQFFYKWWIPLLVEVTQEHLAPPAPVVAAPAAAPATPRPVGKLSLSGVRGVSSSPARLSQPYPAPASSAAARGMSGAGTTGGTLLNAKKTLQRLVPKTMEAARRLTAELDSSSGSSSSSTARGVAGGPIGDLTGGEDSRNQDRPIHALEHFKLPPPGQRLAPAVAINKEPVTAAVIVPAPAPVPETPVASGGWGVGSLLKSVASGAWSVAGYLLPSVFGAADSTSAAPGPADPRPGLSRSGSVDSLAGVPRGMSTTAGDPAAASVWLLVEWLLLQVPLLSMFLRSGGFLSGAHDGRVSPQPSPLLRGRAMNRLDVAGAPGPGVHHWSTQHHHHRGLHPAGGGGGGQLASTPGGGGHRLNGTGILTRSESMSSLARASAAAPGTGRHGASGGPPPVAATASPFASALVLSALLGTTALLISWVSSGAVATVVAVAAP</sequence>
<evidence type="ECO:0000313" key="2">
    <source>
        <dbReference type="EMBL" id="KCV71816.1"/>
    </source>
</evidence>
<gene>
    <name evidence="2" type="ORF">H696_01234</name>
</gene>
<dbReference type="EMBL" id="KB932202">
    <property type="protein sequence ID" value="KCV71816.1"/>
    <property type="molecule type" value="Genomic_DNA"/>
</dbReference>
<dbReference type="GeneID" id="20525959"/>
<feature type="compositionally biased region" description="Acidic residues" evidence="1">
    <location>
        <begin position="193"/>
        <end position="203"/>
    </location>
</feature>
<organism evidence="2">
    <name type="scientific">Fonticula alba</name>
    <name type="common">Slime mold</name>
    <dbReference type="NCBI Taxonomy" id="691883"/>
    <lineage>
        <taxon>Eukaryota</taxon>
        <taxon>Rotosphaerida</taxon>
        <taxon>Fonticulaceae</taxon>
        <taxon>Fonticula</taxon>
    </lineage>
</organism>
<evidence type="ECO:0000256" key="1">
    <source>
        <dbReference type="SAM" id="MobiDB-lite"/>
    </source>
</evidence>
<feature type="region of interest" description="Disordered" evidence="1">
    <location>
        <begin position="719"/>
        <end position="751"/>
    </location>
</feature>
<feature type="region of interest" description="Disordered" evidence="1">
    <location>
        <begin position="502"/>
        <end position="536"/>
    </location>
</feature>
<accession>A0A058ZD01</accession>
<feature type="region of interest" description="Disordered" evidence="1">
    <location>
        <begin position="769"/>
        <end position="788"/>
    </location>
</feature>
<dbReference type="RefSeq" id="XP_009493394.1">
    <property type="nucleotide sequence ID" value="XM_009495119.1"/>
</dbReference>
<feature type="compositionally biased region" description="Gly residues" evidence="1">
    <location>
        <begin position="733"/>
        <end position="751"/>
    </location>
</feature>
<feature type="region of interest" description="Disordered" evidence="1">
    <location>
        <begin position="445"/>
        <end position="478"/>
    </location>
</feature>
<name>A0A058ZD01_FONAL</name>
<feature type="region of interest" description="Disordered" evidence="1">
    <location>
        <begin position="189"/>
        <end position="237"/>
    </location>
</feature>
<reference evidence="2" key="1">
    <citation type="submission" date="2013-04" db="EMBL/GenBank/DDBJ databases">
        <title>The Genome Sequence of Fonticula alba ATCC 38817.</title>
        <authorList>
            <consortium name="The Broad Institute Genomics Platform"/>
            <person name="Russ C."/>
            <person name="Cuomo C."/>
            <person name="Burger G."/>
            <person name="Gray M.W."/>
            <person name="Holland P.W.H."/>
            <person name="King N."/>
            <person name="Lang F.B.F."/>
            <person name="Roger A.J."/>
            <person name="Ruiz-Trillo I."/>
            <person name="Brown M."/>
            <person name="Walker B."/>
            <person name="Young S."/>
            <person name="Zeng Q."/>
            <person name="Gargeya S."/>
            <person name="Fitzgerald M."/>
            <person name="Haas B."/>
            <person name="Abouelleil A."/>
            <person name="Allen A.W."/>
            <person name="Alvarado L."/>
            <person name="Arachchi H.M."/>
            <person name="Berlin A.M."/>
            <person name="Chapman S.B."/>
            <person name="Gainer-Dewar J."/>
            <person name="Goldberg J."/>
            <person name="Griggs A."/>
            <person name="Gujja S."/>
            <person name="Hansen M."/>
            <person name="Howarth C."/>
            <person name="Imamovic A."/>
            <person name="Ireland A."/>
            <person name="Larimer J."/>
            <person name="McCowan C."/>
            <person name="Murphy C."/>
            <person name="Pearson M."/>
            <person name="Poon T.W."/>
            <person name="Priest M."/>
            <person name="Roberts A."/>
            <person name="Saif S."/>
            <person name="Shea T."/>
            <person name="Sisk P."/>
            <person name="Sykes S."/>
            <person name="Wortman J."/>
            <person name="Nusbaum C."/>
            <person name="Birren B."/>
        </authorList>
    </citation>
    <scope>NUCLEOTIDE SEQUENCE [LARGE SCALE GENOMIC DNA]</scope>
    <source>
        <strain evidence="2">ATCC 38817</strain>
    </source>
</reference>
<evidence type="ECO:0000313" key="3">
    <source>
        <dbReference type="Proteomes" id="UP000030693"/>
    </source>
</evidence>
<feature type="compositionally biased region" description="Basic residues" evidence="1">
    <location>
        <begin position="722"/>
        <end position="731"/>
    </location>
</feature>
<feature type="compositionally biased region" description="Gly residues" evidence="1">
    <location>
        <begin position="519"/>
        <end position="528"/>
    </location>
</feature>
<dbReference type="AlphaFoldDB" id="A0A058ZD01"/>
<protein>
    <recommendedName>
        <fullName evidence="4">VASt domain-containing protein</fullName>
    </recommendedName>
</protein>
<dbReference type="Proteomes" id="UP000030693">
    <property type="component" value="Unassembled WGS sequence"/>
</dbReference>
<feature type="compositionally biased region" description="Low complexity" evidence="1">
    <location>
        <begin position="204"/>
        <end position="217"/>
    </location>
</feature>
<evidence type="ECO:0008006" key="4">
    <source>
        <dbReference type="Google" id="ProtNLM"/>
    </source>
</evidence>
<feature type="region of interest" description="Disordered" evidence="1">
    <location>
        <begin position="256"/>
        <end position="286"/>
    </location>
</feature>
<proteinExistence type="predicted"/>
<feature type="region of interest" description="Disordered" evidence="1">
    <location>
        <begin position="618"/>
        <end position="647"/>
    </location>
</feature>